<dbReference type="GO" id="GO:0005886">
    <property type="term" value="C:plasma membrane"/>
    <property type="evidence" value="ECO:0007669"/>
    <property type="project" value="TreeGrafter"/>
</dbReference>
<evidence type="ECO:0000313" key="6">
    <source>
        <dbReference type="EMBL" id="XBW08177.1"/>
    </source>
</evidence>
<dbReference type="PROSITE" id="PS50893">
    <property type="entry name" value="ABC_TRANSPORTER_2"/>
    <property type="match status" value="1"/>
</dbReference>
<evidence type="ECO:0000256" key="4">
    <source>
        <dbReference type="SAM" id="MobiDB-lite"/>
    </source>
</evidence>
<keyword evidence="1" id="KW-0813">Transport</keyword>
<name>A0AAU7V8M7_9ACTO</name>
<protein>
    <submittedName>
        <fullName evidence="6">ABC transporter ATP-binding protein</fullName>
    </submittedName>
</protein>
<dbReference type="FunFam" id="3.40.50.300:FF:000032">
    <property type="entry name" value="Export ABC transporter ATP-binding protein"/>
    <property type="match status" value="1"/>
</dbReference>
<feature type="region of interest" description="Disordered" evidence="4">
    <location>
        <begin position="260"/>
        <end position="280"/>
    </location>
</feature>
<keyword evidence="3 6" id="KW-0067">ATP-binding</keyword>
<reference evidence="6" key="1">
    <citation type="submission" date="2023-11" db="EMBL/GenBank/DDBJ databases">
        <title>Scrofimicrobium hongkongense sp. nov., isolated from a patient with peritonitis.</title>
        <authorList>
            <person name="Lao H.Y."/>
            <person name="Wong A.Y.P."/>
            <person name="Ng T.L."/>
            <person name="Wong R.Y.L."/>
            <person name="Yau M.C.Y."/>
            <person name="Lam J.Y.W."/>
            <person name="Siu G.K.H."/>
        </authorList>
    </citation>
    <scope>NUCLEOTIDE SEQUENCE</scope>
    <source>
        <strain evidence="6">R131</strain>
    </source>
</reference>
<evidence type="ECO:0000256" key="3">
    <source>
        <dbReference type="ARBA" id="ARBA00022840"/>
    </source>
</evidence>
<dbReference type="InterPro" id="IPR003593">
    <property type="entry name" value="AAA+_ATPase"/>
</dbReference>
<dbReference type="AlphaFoldDB" id="A0AAU7V8M7"/>
<dbReference type="InterPro" id="IPR015854">
    <property type="entry name" value="ABC_transpr_LolD-like"/>
</dbReference>
<dbReference type="CDD" id="cd03255">
    <property type="entry name" value="ABC_MJ0796_LolCDE_FtsE"/>
    <property type="match status" value="1"/>
</dbReference>
<sequence length="370" mass="39569">MTWSSSTVLRAPQPPGQLSEPVVKARGLRKVYGKGEAAVTALRGVDLEIERSRFTAIMGPSGSGKSTLMHCLAGLDSATSGQVILDGQELTTMSERQLTRVRREHLGFIFQSFNLVPTLTARENITLPADIAGMKLPPGRLDAVVEAVGLGDRLSHRPAELSGGQQQRVACARALVTAPAVVFADEPTGNLDSRSTLHVLQFLRTAVDEFSQTVVMVTHEPDAAAWADRVIFLGDGMVVGELWHPSRDDVLEALRELGEANETGPTPPPKPAHHAAEKAPAPAVFDEADAPRLVPLSENEVETVISDIPTELELARLSLDDIAPPAPLTPKAADVVDQARQILEGLGGSILEEPSERTSGPQSEPERDTL</sequence>
<feature type="region of interest" description="Disordered" evidence="4">
    <location>
        <begin position="345"/>
        <end position="370"/>
    </location>
</feature>
<dbReference type="GO" id="GO:0098796">
    <property type="term" value="C:membrane protein complex"/>
    <property type="evidence" value="ECO:0007669"/>
    <property type="project" value="UniProtKB-ARBA"/>
</dbReference>
<proteinExistence type="predicted"/>
<evidence type="ECO:0000256" key="1">
    <source>
        <dbReference type="ARBA" id="ARBA00022448"/>
    </source>
</evidence>
<gene>
    <name evidence="6" type="ORF">SAC06_01050</name>
</gene>
<dbReference type="EMBL" id="CP138335">
    <property type="protein sequence ID" value="XBW08177.1"/>
    <property type="molecule type" value="Genomic_DNA"/>
</dbReference>
<dbReference type="PANTHER" id="PTHR24220:SF685">
    <property type="entry name" value="ABC TRANSPORTER RELATED"/>
    <property type="match status" value="1"/>
</dbReference>
<dbReference type="Gene3D" id="3.40.50.300">
    <property type="entry name" value="P-loop containing nucleotide triphosphate hydrolases"/>
    <property type="match status" value="1"/>
</dbReference>
<dbReference type="KEGG" id="sapp:SAC06_01050"/>
<accession>A0AAU7V8M7</accession>
<evidence type="ECO:0000259" key="5">
    <source>
        <dbReference type="PROSITE" id="PS50893"/>
    </source>
</evidence>
<dbReference type="SMART" id="SM00382">
    <property type="entry name" value="AAA"/>
    <property type="match status" value="1"/>
</dbReference>
<feature type="domain" description="ABC transporter" evidence="5">
    <location>
        <begin position="23"/>
        <end position="260"/>
    </location>
</feature>
<dbReference type="GO" id="GO:0016887">
    <property type="term" value="F:ATP hydrolysis activity"/>
    <property type="evidence" value="ECO:0007669"/>
    <property type="project" value="InterPro"/>
</dbReference>
<evidence type="ECO:0000256" key="2">
    <source>
        <dbReference type="ARBA" id="ARBA00022741"/>
    </source>
</evidence>
<dbReference type="PANTHER" id="PTHR24220">
    <property type="entry name" value="IMPORT ATP-BINDING PROTEIN"/>
    <property type="match status" value="1"/>
</dbReference>
<dbReference type="InterPro" id="IPR003439">
    <property type="entry name" value="ABC_transporter-like_ATP-bd"/>
</dbReference>
<dbReference type="InterPro" id="IPR027417">
    <property type="entry name" value="P-loop_NTPase"/>
</dbReference>
<dbReference type="GO" id="GO:0005524">
    <property type="term" value="F:ATP binding"/>
    <property type="evidence" value="ECO:0007669"/>
    <property type="project" value="UniProtKB-KW"/>
</dbReference>
<dbReference type="SUPFAM" id="SSF52540">
    <property type="entry name" value="P-loop containing nucleoside triphosphate hydrolases"/>
    <property type="match status" value="1"/>
</dbReference>
<dbReference type="RefSeq" id="WP_350258376.1">
    <property type="nucleotide sequence ID" value="NZ_CP138335.1"/>
</dbReference>
<dbReference type="GO" id="GO:0022857">
    <property type="term" value="F:transmembrane transporter activity"/>
    <property type="evidence" value="ECO:0007669"/>
    <property type="project" value="TreeGrafter"/>
</dbReference>
<dbReference type="Pfam" id="PF00005">
    <property type="entry name" value="ABC_tran"/>
    <property type="match status" value="1"/>
</dbReference>
<dbReference type="InterPro" id="IPR017911">
    <property type="entry name" value="MacB-like_ATP-bd"/>
</dbReference>
<keyword evidence="2" id="KW-0547">Nucleotide-binding</keyword>
<organism evidence="6">
    <name type="scientific">Scrofimicrobium appendicitidis</name>
    <dbReference type="NCBI Taxonomy" id="3079930"/>
    <lineage>
        <taxon>Bacteria</taxon>
        <taxon>Bacillati</taxon>
        <taxon>Actinomycetota</taxon>
        <taxon>Actinomycetes</taxon>
        <taxon>Actinomycetales</taxon>
        <taxon>Actinomycetaceae</taxon>
        <taxon>Scrofimicrobium</taxon>
    </lineage>
</organism>